<dbReference type="InterPro" id="IPR036397">
    <property type="entry name" value="RNaseH_sf"/>
</dbReference>
<feature type="region of interest" description="Disordered" evidence="3">
    <location>
        <begin position="1"/>
        <end position="120"/>
    </location>
</feature>
<evidence type="ECO:0000313" key="5">
    <source>
        <dbReference type="EMBL" id="CAI4019722.1"/>
    </source>
</evidence>
<dbReference type="EMBL" id="CAMXCT030006767">
    <property type="protein sequence ID" value="CAL4807034.1"/>
    <property type="molecule type" value="Genomic_DNA"/>
</dbReference>
<evidence type="ECO:0000256" key="1">
    <source>
        <dbReference type="PROSITE-ProRule" id="PRU00723"/>
    </source>
</evidence>
<dbReference type="Gene3D" id="3.30.420.10">
    <property type="entry name" value="Ribonuclease H-like superfamily/Ribonuclease H"/>
    <property type="match status" value="1"/>
</dbReference>
<keyword evidence="1" id="KW-0479">Metal-binding</keyword>
<feature type="region of interest" description="Disordered" evidence="3">
    <location>
        <begin position="754"/>
        <end position="855"/>
    </location>
</feature>
<dbReference type="EMBL" id="CAMXCT020006767">
    <property type="protein sequence ID" value="CAL1173097.1"/>
    <property type="molecule type" value="Genomic_DNA"/>
</dbReference>
<evidence type="ECO:0000313" key="7">
    <source>
        <dbReference type="EMBL" id="CAL4807034.1"/>
    </source>
</evidence>
<keyword evidence="1" id="KW-0863">Zinc-finger</keyword>
<evidence type="ECO:0000256" key="2">
    <source>
        <dbReference type="SAM" id="Coils"/>
    </source>
</evidence>
<keyword evidence="8" id="KW-1185">Reference proteome</keyword>
<keyword evidence="1" id="KW-0862">Zinc</keyword>
<dbReference type="PROSITE" id="PS50103">
    <property type="entry name" value="ZF_C3H1"/>
    <property type="match status" value="1"/>
</dbReference>
<evidence type="ECO:0000313" key="6">
    <source>
        <dbReference type="EMBL" id="CAL1173097.1"/>
    </source>
</evidence>
<feature type="compositionally biased region" description="Pro residues" evidence="3">
    <location>
        <begin position="175"/>
        <end position="184"/>
    </location>
</feature>
<comment type="caution">
    <text evidence="5">The sequence shown here is derived from an EMBL/GenBank/DDBJ whole genome shotgun (WGS) entry which is preliminary data.</text>
</comment>
<feature type="region of interest" description="Disordered" evidence="3">
    <location>
        <begin position="173"/>
        <end position="256"/>
    </location>
</feature>
<protein>
    <submittedName>
        <fullName evidence="7">Retrovirus-related Pol polyprotein from transposon TNT 1-94</fullName>
    </submittedName>
</protein>
<reference evidence="5" key="1">
    <citation type="submission" date="2022-10" db="EMBL/GenBank/DDBJ databases">
        <authorList>
            <person name="Chen Y."/>
            <person name="Dougan E. K."/>
            <person name="Chan C."/>
            <person name="Rhodes N."/>
            <person name="Thang M."/>
        </authorList>
    </citation>
    <scope>NUCLEOTIDE SEQUENCE</scope>
</reference>
<feature type="compositionally biased region" description="Gly residues" evidence="3">
    <location>
        <begin position="764"/>
        <end position="776"/>
    </location>
</feature>
<keyword evidence="2" id="KW-0175">Coiled coil</keyword>
<feature type="compositionally biased region" description="Basic and acidic residues" evidence="3">
    <location>
        <begin position="25"/>
        <end position="45"/>
    </location>
</feature>
<evidence type="ECO:0000259" key="4">
    <source>
        <dbReference type="PROSITE" id="PS50103"/>
    </source>
</evidence>
<accession>A0A9P1GRI2</accession>
<feature type="compositionally biased region" description="Pro residues" evidence="3">
    <location>
        <begin position="210"/>
        <end position="225"/>
    </location>
</feature>
<feature type="compositionally biased region" description="Low complexity" evidence="3">
    <location>
        <begin position="692"/>
        <end position="705"/>
    </location>
</feature>
<gene>
    <name evidence="5" type="ORF">C1SCF055_LOCUS44206</name>
</gene>
<feature type="coiled-coil region" evidence="2">
    <location>
        <begin position="136"/>
        <end position="170"/>
    </location>
</feature>
<dbReference type="InterPro" id="IPR012337">
    <property type="entry name" value="RNaseH-like_sf"/>
</dbReference>
<organism evidence="5">
    <name type="scientific">Cladocopium goreaui</name>
    <dbReference type="NCBI Taxonomy" id="2562237"/>
    <lineage>
        <taxon>Eukaryota</taxon>
        <taxon>Sar</taxon>
        <taxon>Alveolata</taxon>
        <taxon>Dinophyceae</taxon>
        <taxon>Suessiales</taxon>
        <taxon>Symbiodiniaceae</taxon>
        <taxon>Cladocopium</taxon>
    </lineage>
</organism>
<proteinExistence type="predicted"/>
<evidence type="ECO:0000313" key="8">
    <source>
        <dbReference type="Proteomes" id="UP001152797"/>
    </source>
</evidence>
<evidence type="ECO:0000256" key="3">
    <source>
        <dbReference type="SAM" id="MobiDB-lite"/>
    </source>
</evidence>
<feature type="region of interest" description="Disordered" evidence="3">
    <location>
        <begin position="683"/>
        <end position="705"/>
    </location>
</feature>
<dbReference type="SUPFAM" id="SSF53098">
    <property type="entry name" value="Ribonuclease H-like"/>
    <property type="match status" value="1"/>
</dbReference>
<dbReference type="EMBL" id="CAMXCT010006767">
    <property type="protein sequence ID" value="CAI4019722.1"/>
    <property type="molecule type" value="Genomic_DNA"/>
</dbReference>
<sequence length="1355" mass="150782">MEDRKRSSSVPPACPFWSDGVQTDHALEHMRPLDLDGRHQPVPHDDEPENSPKPLREMPSGLQSVGQFESPASERGRPAEPSGVEKHVEAAARRSERAWRRRGHAADRSVRADLGTDGKVEMNGKELEKELGDQVLQHFQHETARLQQQNDEFQRELQKMREERDRHVALAIPPSWVPKSPPRMTPSMESHGAWVSPESFHCTPNGTRVPPGPPPPDPPALPVWPPDISSVEPSVEPPRKIRGVMGGNGNRSSDVCSPRAARNLWLEREVAALQEKLDQETLKNKQLSGYWSIPFLTESAREKELAESVACMKRQAGMTDRWMSSEAAGHHGMFHGDRAGTEHALVPSMSMEMYMHEVGLALSMGMEMYMHEVGLALSMSLEMYMHEVGLALSMGMEMYMHEVGLALSMSLEMYMDLVRSSLKMQIFERQFCTQDRAGRQRSMSRGDRDVVEDGDLKAIPITLPLLPSPEGRDSSLEAGDWLRLMQATTDKYSEWLYADPLARLQITAPENSKISGGYERLDQRMTSLLLQSIPKGIKDEVVAARELTTTGILFRIFRTFQPGGMAERSRLLEDLTTASGTKTAQETVAALRLWKRKASRAAELCTQLPDPLLMIRTLDGISKPIVNGSTQASFRIATFRMNHNLDVRPSMENLWLFYDLLLAEAENAVHPTATIVSECKTPAKPSVKGLQSPSTAKSSESSTPSTWPCKFWLTDGGCRQGQGCRWPHSWDNVSDKNLRCWLCSSTQHLQQDCPTKAQARAPVGGDGGQDGGQDVGGGKEKKDAKGKGEHKGSKGKGEGKVGVKENTQSEIKKDGNKTPGNANEENKGVGGGTKNAGASGTTATSEKPEGAGGGKSEELLLKSLHLPSVKSISLQEVGDVTQNQEGKMSLDSGPVEVVNGCPLIDCKLGMNLISELEHESGVSLARAAMVRGILQQPELVTKFPNLDPTVLLMVLLKREYPDLPDSICRKIAPSTQEVQGDQLPWNRRQRRQILRARRVVVHLYSGLDQKTWKKLEDAHTVVICADKLINPKMDMMNDQVMLFLMKLSYEGPKPVRSEAEPYGLSTLSPAQLEKVEEDVTLLFRMMLVYSIAEHYKDKEGCRQLGAPGNAEEANWDCETDGTRAQRGQPQLCHAAPPEDAPLPSLDEVIEEDGVNDDVEDVEFPRFEEGDEVGHNTVDEDAMNAAQASYNSWMKLVEECKQVKVKTLTFSEVIHSRKTADVMEGIAKIYGRVRSLGLQVLRLHADRAREFTSRAVQRWCHHRDKVATYTCGSDWKSNGRAECEIGLIKRHAKILMKAHNINEEMWPMLVRHASERRLRWQLQQVGHPVPELLPFHTKVYVKRCNSSALLVTNFSG</sequence>
<name>A0A9P1GRI2_9DINO</name>
<feature type="compositionally biased region" description="Basic and acidic residues" evidence="3">
    <location>
        <begin position="72"/>
        <end position="120"/>
    </location>
</feature>
<feature type="compositionally biased region" description="Basic and acidic residues" evidence="3">
    <location>
        <begin position="777"/>
        <end position="803"/>
    </location>
</feature>
<feature type="domain" description="C3H1-type" evidence="4">
    <location>
        <begin position="703"/>
        <end position="731"/>
    </location>
</feature>
<feature type="zinc finger region" description="C3H1-type" evidence="1">
    <location>
        <begin position="703"/>
        <end position="731"/>
    </location>
</feature>
<reference evidence="6" key="2">
    <citation type="submission" date="2024-04" db="EMBL/GenBank/DDBJ databases">
        <authorList>
            <person name="Chen Y."/>
            <person name="Shah S."/>
            <person name="Dougan E. K."/>
            <person name="Thang M."/>
            <person name="Chan C."/>
        </authorList>
    </citation>
    <scope>NUCLEOTIDE SEQUENCE [LARGE SCALE GENOMIC DNA]</scope>
</reference>
<dbReference type="GO" id="GO:0003676">
    <property type="term" value="F:nucleic acid binding"/>
    <property type="evidence" value="ECO:0007669"/>
    <property type="project" value="InterPro"/>
</dbReference>
<feature type="compositionally biased region" description="Polar residues" evidence="3">
    <location>
        <begin position="836"/>
        <end position="845"/>
    </location>
</feature>
<dbReference type="InterPro" id="IPR000571">
    <property type="entry name" value="Znf_CCCH"/>
</dbReference>
<dbReference type="GO" id="GO:0008270">
    <property type="term" value="F:zinc ion binding"/>
    <property type="evidence" value="ECO:0007669"/>
    <property type="project" value="UniProtKB-KW"/>
</dbReference>
<dbReference type="Proteomes" id="UP001152797">
    <property type="component" value="Unassembled WGS sequence"/>
</dbReference>